<keyword evidence="1" id="KW-1133">Transmembrane helix</keyword>
<comment type="caution">
    <text evidence="2">The sequence shown here is derived from an EMBL/GenBank/DDBJ whole genome shotgun (WGS) entry which is preliminary data.</text>
</comment>
<evidence type="ECO:0000313" key="3">
    <source>
        <dbReference type="Proteomes" id="UP001379235"/>
    </source>
</evidence>
<gene>
    <name evidence="2" type="ORF">WG900_08200</name>
</gene>
<evidence type="ECO:0000256" key="1">
    <source>
        <dbReference type="SAM" id="Phobius"/>
    </source>
</evidence>
<keyword evidence="3" id="KW-1185">Reference proteome</keyword>
<sequence length="117" mass="12323">MWGQLAAKAVISGLIVAAASEIARRNPGWGGLVASLPMTSMLALLWLWRESPDPFRAADFLLGSTLYVIASLPAFVLMALLLRRGVGIVPALVGGAVLAIAGYVLLGWLGRRAGWPV</sequence>
<reference evidence="2 3" key="1">
    <citation type="submission" date="2024-03" db="EMBL/GenBank/DDBJ databases">
        <authorList>
            <person name="Jo J.-H."/>
        </authorList>
    </citation>
    <scope>NUCLEOTIDE SEQUENCE [LARGE SCALE GENOMIC DNA]</scope>
    <source>
        <strain evidence="2 3">AS3R-12</strain>
    </source>
</reference>
<evidence type="ECO:0000313" key="2">
    <source>
        <dbReference type="EMBL" id="MEJ6009900.1"/>
    </source>
</evidence>
<name>A0ABU8S7F7_9SPHN</name>
<feature type="transmembrane region" description="Helical" evidence="1">
    <location>
        <begin position="60"/>
        <end position="82"/>
    </location>
</feature>
<dbReference type="RefSeq" id="WP_339966221.1">
    <property type="nucleotide sequence ID" value="NZ_JBBHJY010000003.1"/>
</dbReference>
<feature type="transmembrane region" description="Helical" evidence="1">
    <location>
        <begin position="88"/>
        <end position="109"/>
    </location>
</feature>
<keyword evidence="1" id="KW-0812">Transmembrane</keyword>
<keyword evidence="1" id="KW-0472">Membrane</keyword>
<proteinExistence type="predicted"/>
<protein>
    <submittedName>
        <fullName evidence="2">DUF3147 family protein</fullName>
    </submittedName>
</protein>
<accession>A0ABU8S7F7</accession>
<dbReference type="EMBL" id="JBBHJY010000003">
    <property type="protein sequence ID" value="MEJ6009900.1"/>
    <property type="molecule type" value="Genomic_DNA"/>
</dbReference>
<organism evidence="2 3">
    <name type="scientific">Novosphingobium aquae</name>
    <dbReference type="NCBI Taxonomy" id="3133435"/>
    <lineage>
        <taxon>Bacteria</taxon>
        <taxon>Pseudomonadati</taxon>
        <taxon>Pseudomonadota</taxon>
        <taxon>Alphaproteobacteria</taxon>
        <taxon>Sphingomonadales</taxon>
        <taxon>Sphingomonadaceae</taxon>
        <taxon>Novosphingobium</taxon>
    </lineage>
</organism>
<feature type="transmembrane region" description="Helical" evidence="1">
    <location>
        <begin position="29"/>
        <end position="48"/>
    </location>
</feature>
<dbReference type="Proteomes" id="UP001379235">
    <property type="component" value="Unassembled WGS sequence"/>
</dbReference>